<evidence type="ECO:0000313" key="2">
    <source>
        <dbReference type="EMBL" id="GAA3026852.1"/>
    </source>
</evidence>
<evidence type="ECO:0000313" key="3">
    <source>
        <dbReference type="Proteomes" id="UP001499930"/>
    </source>
</evidence>
<feature type="region of interest" description="Disordered" evidence="1">
    <location>
        <begin position="1"/>
        <end position="39"/>
    </location>
</feature>
<proteinExistence type="predicted"/>
<gene>
    <name evidence="2" type="ORF">GCM10017559_61120</name>
</gene>
<name>A0ABP6L2K8_9ACTN</name>
<dbReference type="EMBL" id="BAAAWD010000015">
    <property type="protein sequence ID" value="GAA3026852.1"/>
    <property type="molecule type" value="Genomic_DNA"/>
</dbReference>
<organism evidence="2 3">
    <name type="scientific">Streptosporangium longisporum</name>
    <dbReference type="NCBI Taxonomy" id="46187"/>
    <lineage>
        <taxon>Bacteria</taxon>
        <taxon>Bacillati</taxon>
        <taxon>Actinomycetota</taxon>
        <taxon>Actinomycetes</taxon>
        <taxon>Streptosporangiales</taxon>
        <taxon>Streptosporangiaceae</taxon>
        <taxon>Streptosporangium</taxon>
    </lineage>
</organism>
<reference evidence="3" key="1">
    <citation type="journal article" date="2019" name="Int. J. Syst. Evol. Microbiol.">
        <title>The Global Catalogue of Microorganisms (GCM) 10K type strain sequencing project: providing services to taxonomists for standard genome sequencing and annotation.</title>
        <authorList>
            <consortium name="The Broad Institute Genomics Platform"/>
            <consortium name="The Broad Institute Genome Sequencing Center for Infectious Disease"/>
            <person name="Wu L."/>
            <person name="Ma J."/>
        </authorList>
    </citation>
    <scope>NUCLEOTIDE SEQUENCE [LARGE SCALE GENOMIC DNA]</scope>
    <source>
        <strain evidence="3">JCM 3106</strain>
    </source>
</reference>
<accession>A0ABP6L2K8</accession>
<protein>
    <submittedName>
        <fullName evidence="2">Uncharacterized protein</fullName>
    </submittedName>
</protein>
<dbReference type="Proteomes" id="UP001499930">
    <property type="component" value="Unassembled WGS sequence"/>
</dbReference>
<evidence type="ECO:0000256" key="1">
    <source>
        <dbReference type="SAM" id="MobiDB-lite"/>
    </source>
</evidence>
<sequence length="60" mass="6753">MASMGPVTVPEPDDLRPVDLADDGLPILPDQTVDDTDLGWSEWREADDDARLIEDRPPHW</sequence>
<comment type="caution">
    <text evidence="2">The sequence shown here is derived from an EMBL/GenBank/DDBJ whole genome shotgun (WGS) entry which is preliminary data.</text>
</comment>
<keyword evidence="3" id="KW-1185">Reference proteome</keyword>